<sequence length="50" mass="5528">MVKQVKVGLPSAELFLTMSFLFNGGQQTGDEKIFIPNMTKKGRSNVQKSP</sequence>
<keyword evidence="2" id="KW-1185">Reference proteome</keyword>
<dbReference type="Proteomes" id="UP000217696">
    <property type="component" value="Chromosome"/>
</dbReference>
<reference evidence="1 2" key="1">
    <citation type="submission" date="2015-12" db="EMBL/GenBank/DDBJ databases">
        <title>Genome sequence of Aneurinibacillus soli.</title>
        <authorList>
            <person name="Lee J.S."/>
            <person name="Lee K.C."/>
            <person name="Kim K.K."/>
            <person name="Lee B.W."/>
        </authorList>
    </citation>
    <scope>NUCLEOTIDE SEQUENCE [LARGE SCALE GENOMIC DNA]</scope>
    <source>
        <strain evidence="1 2">CB4</strain>
    </source>
</reference>
<dbReference type="KEGG" id="asoc:CB4_01393"/>
<evidence type="ECO:0000313" key="2">
    <source>
        <dbReference type="Proteomes" id="UP000217696"/>
    </source>
</evidence>
<dbReference type="RefSeq" id="WP_157737843.1">
    <property type="nucleotide sequence ID" value="NZ_AP017312.1"/>
</dbReference>
<proteinExistence type="predicted"/>
<evidence type="ECO:0000313" key="1">
    <source>
        <dbReference type="EMBL" id="BAU27224.1"/>
    </source>
</evidence>
<protein>
    <submittedName>
        <fullName evidence="1">Uncharacterized protein</fullName>
    </submittedName>
</protein>
<organism evidence="1 2">
    <name type="scientific">Aneurinibacillus soli</name>
    <dbReference type="NCBI Taxonomy" id="1500254"/>
    <lineage>
        <taxon>Bacteria</taxon>
        <taxon>Bacillati</taxon>
        <taxon>Bacillota</taxon>
        <taxon>Bacilli</taxon>
        <taxon>Bacillales</taxon>
        <taxon>Paenibacillaceae</taxon>
        <taxon>Aneurinibacillus group</taxon>
        <taxon>Aneurinibacillus</taxon>
    </lineage>
</organism>
<name>A0A0U4WEQ0_9BACL</name>
<dbReference type="AlphaFoldDB" id="A0A0U4WEQ0"/>
<dbReference type="EMBL" id="AP017312">
    <property type="protein sequence ID" value="BAU27224.1"/>
    <property type="molecule type" value="Genomic_DNA"/>
</dbReference>
<accession>A0A0U4WEQ0</accession>
<gene>
    <name evidence="1" type="ORF">CB4_01393</name>
</gene>